<accession>A0A2P5BEI1</accession>
<dbReference type="OrthoDB" id="10350406at2759"/>
<keyword evidence="2" id="KW-1185">Reference proteome</keyword>
<dbReference type="AlphaFoldDB" id="A0A2P5BEI1"/>
<evidence type="ECO:0000313" key="1">
    <source>
        <dbReference type="EMBL" id="PON47192.1"/>
    </source>
</evidence>
<sequence length="54" mass="6033">LPLSSYSAKDSAYVWVYVKTLIAFNNKVHDNAKSIYISLLETENGLVIGVPFEN</sequence>
<feature type="non-terminal residue" evidence="1">
    <location>
        <position position="1"/>
    </location>
</feature>
<protein>
    <submittedName>
        <fullName evidence="1">Uncharacterized protein</fullName>
    </submittedName>
</protein>
<name>A0A2P5BEI1_PARAD</name>
<reference evidence="2" key="1">
    <citation type="submission" date="2016-06" db="EMBL/GenBank/DDBJ databases">
        <title>Parallel loss of symbiosis genes in relatives of nitrogen-fixing non-legume Parasponia.</title>
        <authorList>
            <person name="Van Velzen R."/>
            <person name="Holmer R."/>
            <person name="Bu F."/>
            <person name="Rutten L."/>
            <person name="Van Zeijl A."/>
            <person name="Liu W."/>
            <person name="Santuari L."/>
            <person name="Cao Q."/>
            <person name="Sharma T."/>
            <person name="Shen D."/>
            <person name="Roswanjaya Y."/>
            <person name="Wardhani T."/>
            <person name="Kalhor M.S."/>
            <person name="Jansen J."/>
            <person name="Van den Hoogen J."/>
            <person name="Gungor B."/>
            <person name="Hartog M."/>
            <person name="Hontelez J."/>
            <person name="Verver J."/>
            <person name="Yang W.-C."/>
            <person name="Schijlen E."/>
            <person name="Repin R."/>
            <person name="Schilthuizen M."/>
            <person name="Schranz E."/>
            <person name="Heidstra R."/>
            <person name="Miyata K."/>
            <person name="Fedorova E."/>
            <person name="Kohlen W."/>
            <person name="Bisseling T."/>
            <person name="Smit S."/>
            <person name="Geurts R."/>
        </authorList>
    </citation>
    <scope>NUCLEOTIDE SEQUENCE [LARGE SCALE GENOMIC DNA]</scope>
    <source>
        <strain evidence="2">cv. WU1-14</strain>
    </source>
</reference>
<gene>
    <name evidence="1" type="ORF">PanWU01x14_245730</name>
</gene>
<comment type="caution">
    <text evidence="1">The sequence shown here is derived from an EMBL/GenBank/DDBJ whole genome shotgun (WGS) entry which is preliminary data.</text>
</comment>
<evidence type="ECO:0000313" key="2">
    <source>
        <dbReference type="Proteomes" id="UP000237105"/>
    </source>
</evidence>
<dbReference type="EMBL" id="JXTB01000298">
    <property type="protein sequence ID" value="PON47192.1"/>
    <property type="molecule type" value="Genomic_DNA"/>
</dbReference>
<organism evidence="1 2">
    <name type="scientific">Parasponia andersonii</name>
    <name type="common">Sponia andersonii</name>
    <dbReference type="NCBI Taxonomy" id="3476"/>
    <lineage>
        <taxon>Eukaryota</taxon>
        <taxon>Viridiplantae</taxon>
        <taxon>Streptophyta</taxon>
        <taxon>Embryophyta</taxon>
        <taxon>Tracheophyta</taxon>
        <taxon>Spermatophyta</taxon>
        <taxon>Magnoliopsida</taxon>
        <taxon>eudicotyledons</taxon>
        <taxon>Gunneridae</taxon>
        <taxon>Pentapetalae</taxon>
        <taxon>rosids</taxon>
        <taxon>fabids</taxon>
        <taxon>Rosales</taxon>
        <taxon>Cannabaceae</taxon>
        <taxon>Parasponia</taxon>
    </lineage>
</organism>
<proteinExistence type="predicted"/>
<dbReference type="Proteomes" id="UP000237105">
    <property type="component" value="Unassembled WGS sequence"/>
</dbReference>